<organism evidence="1 2">
    <name type="scientific">Chryseobacterium luteum</name>
    <dbReference type="NCBI Taxonomy" id="421531"/>
    <lineage>
        <taxon>Bacteria</taxon>
        <taxon>Pseudomonadati</taxon>
        <taxon>Bacteroidota</taxon>
        <taxon>Flavobacteriia</taxon>
        <taxon>Flavobacteriales</taxon>
        <taxon>Weeksellaceae</taxon>
        <taxon>Chryseobacterium group</taxon>
        <taxon>Chryseobacterium</taxon>
    </lineage>
</organism>
<dbReference type="EMBL" id="JPRO01000004">
    <property type="protein sequence ID" value="KFF08098.1"/>
    <property type="molecule type" value="Genomic_DNA"/>
</dbReference>
<sequence length="208" mass="24749">MGCNNAKLSNNNLSIKILNKTVSYNSDTINYYLINESNNDINLFYNPEFFKREKDTIIMDTWFSPQITILNNDVTILPQTHSVDYFEKVRDSLKAIRHKRKDYQEVNITNPYKLYDETLKDYVITIKKHDSVKFSTSVNFEGESRFYDLNEQEGYILKKNKTYELKICINDNINSQIRNYLKRKGIYYQETCSNKVKLIFIKTNYSDE</sequence>
<reference evidence="1 2" key="1">
    <citation type="submission" date="2014-07" db="EMBL/GenBank/DDBJ databases">
        <title>Genome of Chryseobacterium luteum DSM 18605.</title>
        <authorList>
            <person name="Stropko S.J."/>
            <person name="Pipes S.E."/>
            <person name="Newman J.D."/>
        </authorList>
    </citation>
    <scope>NUCLEOTIDE SEQUENCE [LARGE SCALE GENOMIC DNA]</scope>
    <source>
        <strain evidence="1 2">DSM 18605</strain>
    </source>
</reference>
<evidence type="ECO:0000313" key="2">
    <source>
        <dbReference type="Proteomes" id="UP000028703"/>
    </source>
</evidence>
<proteinExistence type="predicted"/>
<keyword evidence="2" id="KW-1185">Reference proteome</keyword>
<accession>A0A085ZUI4</accession>
<comment type="caution">
    <text evidence="1">The sequence shown here is derived from an EMBL/GenBank/DDBJ whole genome shotgun (WGS) entry which is preliminary data.</text>
</comment>
<evidence type="ECO:0000313" key="1">
    <source>
        <dbReference type="EMBL" id="KFF08098.1"/>
    </source>
</evidence>
<gene>
    <name evidence="1" type="ORF">IX38_08120</name>
</gene>
<protein>
    <submittedName>
        <fullName evidence="1">Uncharacterized protein</fullName>
    </submittedName>
</protein>
<dbReference type="eggNOG" id="ENOG50345NQ">
    <property type="taxonomic scope" value="Bacteria"/>
</dbReference>
<dbReference type="STRING" id="421531.IX38_08120"/>
<name>A0A085ZUI4_9FLAO</name>
<dbReference type="AlphaFoldDB" id="A0A085ZUI4"/>
<dbReference type="Proteomes" id="UP000028703">
    <property type="component" value="Unassembled WGS sequence"/>
</dbReference>